<sequence length="292" mass="33891">MQRSWLSVHLFYAGDLNHLLHLLVAPVVAQIEAPFFFIRYWEGGPHIRLRLYVDETAEIQVKEYLEAASDRYFLQYPSQRRELAYQTPLLPNDSLQYITYVPEISRYGDERSIHLAEQQFGISAAYVLQQIKTTALNPSTSLIQAVKLNIVMLQTLQATPFETLDVCYRFVQAWLPRLYDRSKDSSQEEQYYKQLLQQRFDAYAPALTNAAVSLWQEIAEGRTTDVLQTFADGNRIIFQQYRLLGFSNRQLGDITGSFIHMGHNRLGVSNLDEAYIMYFTGKCLEHIYGITY</sequence>
<keyword evidence="3" id="KW-1185">Reference proteome</keyword>
<name>A0A365XRZ7_9BACT</name>
<feature type="domain" description="Thiopeptide-type bacteriocin biosynthesis" evidence="1">
    <location>
        <begin position="5"/>
        <end position="283"/>
    </location>
</feature>
<dbReference type="InterPro" id="IPR023809">
    <property type="entry name" value="Thiopep_bacteriocin_synth_dom"/>
</dbReference>
<dbReference type="EMBL" id="QFFJ01000002">
    <property type="protein sequence ID" value="RBL89122.1"/>
    <property type="molecule type" value="Genomic_DNA"/>
</dbReference>
<dbReference type="AlphaFoldDB" id="A0A365XRZ7"/>
<dbReference type="Proteomes" id="UP000253410">
    <property type="component" value="Unassembled WGS sequence"/>
</dbReference>
<dbReference type="Pfam" id="PF14028">
    <property type="entry name" value="Lant_dehydr_C"/>
    <property type="match status" value="1"/>
</dbReference>
<protein>
    <recommendedName>
        <fullName evidence="1">Thiopeptide-type bacteriocin biosynthesis domain-containing protein</fullName>
    </recommendedName>
</protein>
<reference evidence="2 3" key="1">
    <citation type="submission" date="2018-05" db="EMBL/GenBank/DDBJ databases">
        <title>Chitinophaga sp. K3CV102501T nov., isolated from isolated from a monsoon evergreen broad-leaved forest soil.</title>
        <authorList>
            <person name="Lv Y."/>
        </authorList>
    </citation>
    <scope>NUCLEOTIDE SEQUENCE [LARGE SCALE GENOMIC DNA]</scope>
    <source>
        <strain evidence="2 3">GDMCC 1.1325</strain>
    </source>
</reference>
<dbReference type="NCBIfam" id="TIGR03891">
    <property type="entry name" value="thiopep_ocin"/>
    <property type="match status" value="1"/>
</dbReference>
<comment type="caution">
    <text evidence="2">The sequence shown here is derived from an EMBL/GenBank/DDBJ whole genome shotgun (WGS) entry which is preliminary data.</text>
</comment>
<evidence type="ECO:0000313" key="2">
    <source>
        <dbReference type="EMBL" id="RBL89122.1"/>
    </source>
</evidence>
<dbReference type="RefSeq" id="WP_113617868.1">
    <property type="nucleotide sequence ID" value="NZ_QFFJ01000002.1"/>
</dbReference>
<evidence type="ECO:0000313" key="3">
    <source>
        <dbReference type="Proteomes" id="UP000253410"/>
    </source>
</evidence>
<evidence type="ECO:0000259" key="1">
    <source>
        <dbReference type="Pfam" id="PF14028"/>
    </source>
</evidence>
<organism evidence="2 3">
    <name type="scientific">Chitinophaga flava</name>
    <dbReference type="NCBI Taxonomy" id="2259036"/>
    <lineage>
        <taxon>Bacteria</taxon>
        <taxon>Pseudomonadati</taxon>
        <taxon>Bacteroidota</taxon>
        <taxon>Chitinophagia</taxon>
        <taxon>Chitinophagales</taxon>
        <taxon>Chitinophagaceae</taxon>
        <taxon>Chitinophaga</taxon>
    </lineage>
</organism>
<gene>
    <name evidence="2" type="ORF">DF182_21550</name>
</gene>
<accession>A0A365XRZ7</accession>
<dbReference type="OrthoDB" id="1273722at2"/>
<proteinExistence type="predicted"/>